<proteinExistence type="predicted"/>
<evidence type="ECO:0000313" key="2">
    <source>
        <dbReference type="Proteomes" id="UP001162480"/>
    </source>
</evidence>
<dbReference type="EMBL" id="OX597833">
    <property type="protein sequence ID" value="CAI9737732.1"/>
    <property type="molecule type" value="Genomic_DNA"/>
</dbReference>
<dbReference type="Proteomes" id="UP001162480">
    <property type="component" value="Chromosome 20"/>
</dbReference>
<organism evidence="1 2">
    <name type="scientific">Octopus vulgaris</name>
    <name type="common">Common octopus</name>
    <dbReference type="NCBI Taxonomy" id="6645"/>
    <lineage>
        <taxon>Eukaryota</taxon>
        <taxon>Metazoa</taxon>
        <taxon>Spiralia</taxon>
        <taxon>Lophotrochozoa</taxon>
        <taxon>Mollusca</taxon>
        <taxon>Cephalopoda</taxon>
        <taxon>Coleoidea</taxon>
        <taxon>Octopodiformes</taxon>
        <taxon>Octopoda</taxon>
        <taxon>Incirrata</taxon>
        <taxon>Octopodidae</taxon>
        <taxon>Octopus</taxon>
    </lineage>
</organism>
<dbReference type="AlphaFoldDB" id="A0AA36BQB0"/>
<protein>
    <submittedName>
        <fullName evidence="1">Uncharacterized protein</fullName>
    </submittedName>
</protein>
<keyword evidence="2" id="KW-1185">Reference proteome</keyword>
<reference evidence="1" key="1">
    <citation type="submission" date="2023-08" db="EMBL/GenBank/DDBJ databases">
        <authorList>
            <person name="Alioto T."/>
            <person name="Alioto T."/>
            <person name="Gomez Garrido J."/>
        </authorList>
    </citation>
    <scope>NUCLEOTIDE SEQUENCE</scope>
</reference>
<sequence length="222" mass="25262">MLKEYIGKVIEIADVFPSRNIDFAHKTFLTIKCRYDIKNFIQFFLVRNHSEVVVQMDYLLKTGNFVIVTRRKGFHCTPPISPIMRSFMKKLEFLNPPAKVNKLAIFRCSAYIGAPFGATDFLWIHETKHQMWINVSQVHVRPYGKCLSPAVSIKKIVIREGDIGNSSVSCSVHRISRTLQLTNITGTEQKAIRDNADKLSGANIITKILKFAATLLVIGHFH</sequence>
<accession>A0AA36BQB0</accession>
<evidence type="ECO:0000313" key="1">
    <source>
        <dbReference type="EMBL" id="CAI9737732.1"/>
    </source>
</evidence>
<name>A0AA36BQB0_OCTVU</name>
<gene>
    <name evidence="1" type="ORF">OCTVUL_1B028763</name>
</gene>